<dbReference type="Gene3D" id="3.20.20.80">
    <property type="entry name" value="Glycosidases"/>
    <property type="match status" value="1"/>
</dbReference>
<proteinExistence type="predicted"/>
<dbReference type="PANTHER" id="PTHR46073:SF7">
    <property type="entry name" value="GH18 DOMAIN-CONTAINING PROTEIN"/>
    <property type="match status" value="1"/>
</dbReference>
<keyword evidence="1" id="KW-0472">Membrane</keyword>
<accession>A0A1I7UCG0</accession>
<dbReference type="STRING" id="1561998.A0A1I7UCG0"/>
<dbReference type="GO" id="GO:0008061">
    <property type="term" value="F:chitin binding"/>
    <property type="evidence" value="ECO:0007669"/>
    <property type="project" value="InterPro"/>
</dbReference>
<name>A0A1I7UCG0_9PELO</name>
<dbReference type="SMART" id="SM00636">
    <property type="entry name" value="Glyco_18"/>
    <property type="match status" value="1"/>
</dbReference>
<reference evidence="4" key="1">
    <citation type="submission" date="2016-11" db="UniProtKB">
        <authorList>
            <consortium name="WormBaseParasite"/>
        </authorList>
    </citation>
    <scope>IDENTIFICATION</scope>
</reference>
<dbReference type="eggNOG" id="KOG2806">
    <property type="taxonomic scope" value="Eukaryota"/>
</dbReference>
<dbReference type="InterPro" id="IPR001223">
    <property type="entry name" value="Glyco_hydro18_cat"/>
</dbReference>
<evidence type="ECO:0000259" key="2">
    <source>
        <dbReference type="PROSITE" id="PS51910"/>
    </source>
</evidence>
<feature type="transmembrane region" description="Helical" evidence="1">
    <location>
        <begin position="35"/>
        <end position="56"/>
    </location>
</feature>
<evidence type="ECO:0000256" key="1">
    <source>
        <dbReference type="SAM" id="Phobius"/>
    </source>
</evidence>
<dbReference type="PROSITE" id="PS51910">
    <property type="entry name" value="GH18_2"/>
    <property type="match status" value="1"/>
</dbReference>
<dbReference type="InterPro" id="IPR011583">
    <property type="entry name" value="Chitinase_II/V-like_cat"/>
</dbReference>
<feature type="domain" description="GH18" evidence="2">
    <location>
        <begin position="70"/>
        <end position="416"/>
    </location>
</feature>
<evidence type="ECO:0000313" key="3">
    <source>
        <dbReference type="Proteomes" id="UP000095282"/>
    </source>
</evidence>
<keyword evidence="1" id="KW-1133">Transmembrane helix</keyword>
<dbReference type="GO" id="GO:0005975">
    <property type="term" value="P:carbohydrate metabolic process"/>
    <property type="evidence" value="ECO:0007669"/>
    <property type="project" value="InterPro"/>
</dbReference>
<dbReference type="Pfam" id="PF00704">
    <property type="entry name" value="Glyco_hydro_18"/>
    <property type="match status" value="1"/>
</dbReference>
<dbReference type="PANTHER" id="PTHR46073">
    <property type="entry name" value="CHITINASE"/>
    <property type="match status" value="1"/>
</dbReference>
<sequence>MFYDSSTNEVLLYRVIETNNEDPPANVSSINRTTVVLIVLLVCGILAFALSAFVLLSNRNAIVLPPTCDKRIIGYYTEFEPIHITESQLEKLTHVVFAYIKLNENGSLEFGDNKAKKRFQKLKNRMEGLKRVPKIMISIGGAEGSYNFANVIADSKKKSTFIDSLSTFFKNHKIDGVDMYWKWPTATDKYDYIAFLRELHSNFKQQYIISIVIPPAQVDTWEHGFDLVKLIDYVDFINVYTMDYNGPWNHQYGTPAGPSAPLYSGFGVRKNFNVDFTIQHYLDIIENPEKLNIVIPFYVRVWKNVKEPVKQGEEAFRNVELKNNGAEGSPYMSRWTAEHEGWKLTPDSWDEKSKSSFIYNQEKETYLTFETERSLNAKRNYVIEKQLGGVWIWSVEMDDNSFSLLNNITRDGFCFS</sequence>
<keyword evidence="1" id="KW-0812">Transmembrane</keyword>
<dbReference type="Proteomes" id="UP000095282">
    <property type="component" value="Unplaced"/>
</dbReference>
<dbReference type="InterPro" id="IPR017853">
    <property type="entry name" value="GH"/>
</dbReference>
<dbReference type="SUPFAM" id="SSF51445">
    <property type="entry name" value="(Trans)glycosidases"/>
    <property type="match status" value="1"/>
</dbReference>
<protein>
    <submittedName>
        <fullName evidence="4">Glyco_18 domain-containing protein</fullName>
    </submittedName>
</protein>
<evidence type="ECO:0000313" key="4">
    <source>
        <dbReference type="WBParaSite" id="Csp11.Scaffold629.g7929.t1"/>
    </source>
</evidence>
<organism evidence="3 4">
    <name type="scientific">Caenorhabditis tropicalis</name>
    <dbReference type="NCBI Taxonomy" id="1561998"/>
    <lineage>
        <taxon>Eukaryota</taxon>
        <taxon>Metazoa</taxon>
        <taxon>Ecdysozoa</taxon>
        <taxon>Nematoda</taxon>
        <taxon>Chromadorea</taxon>
        <taxon>Rhabditida</taxon>
        <taxon>Rhabditina</taxon>
        <taxon>Rhabditomorpha</taxon>
        <taxon>Rhabditoidea</taxon>
        <taxon>Rhabditidae</taxon>
        <taxon>Peloderinae</taxon>
        <taxon>Caenorhabditis</taxon>
    </lineage>
</organism>
<keyword evidence="3" id="KW-1185">Reference proteome</keyword>
<dbReference type="WBParaSite" id="Csp11.Scaffold629.g7929.t1">
    <property type="protein sequence ID" value="Csp11.Scaffold629.g7929.t1"/>
    <property type="gene ID" value="Csp11.Scaffold629.g7929"/>
</dbReference>
<dbReference type="AlphaFoldDB" id="A0A1I7UCG0"/>